<evidence type="ECO:0000313" key="1">
    <source>
        <dbReference type="EMBL" id="GGH07022.1"/>
    </source>
</evidence>
<accession>A0A917I3U2</accession>
<keyword evidence="2" id="KW-1185">Reference proteome</keyword>
<dbReference type="EMBL" id="BMES01000001">
    <property type="protein sequence ID" value="GGH07022.1"/>
    <property type="molecule type" value="Genomic_DNA"/>
</dbReference>
<sequence>MRTSTGSPGTIRMATKVTNISAKKVGNVSAARFRRNLIIESYAGSGDAARGRPAVPPMHVVRHGRPGACNAHVGY</sequence>
<name>A0A917I3U2_9HYPH</name>
<dbReference type="AlphaFoldDB" id="A0A917I3U2"/>
<dbReference type="Proteomes" id="UP000603912">
    <property type="component" value="Unassembled WGS sequence"/>
</dbReference>
<reference evidence="1" key="1">
    <citation type="journal article" date="2014" name="Int. J. Syst. Evol. Microbiol.">
        <title>Complete genome sequence of Corynebacterium casei LMG S-19264T (=DSM 44701T), isolated from a smear-ripened cheese.</title>
        <authorList>
            <consortium name="US DOE Joint Genome Institute (JGI-PGF)"/>
            <person name="Walter F."/>
            <person name="Albersmeier A."/>
            <person name="Kalinowski J."/>
            <person name="Ruckert C."/>
        </authorList>
    </citation>
    <scope>NUCLEOTIDE SEQUENCE</scope>
    <source>
        <strain evidence="1">CGMCC 1.12214</strain>
    </source>
</reference>
<gene>
    <name evidence="1" type="ORF">GCM10007036_01620</name>
</gene>
<proteinExistence type="predicted"/>
<reference evidence="1" key="2">
    <citation type="submission" date="2020-09" db="EMBL/GenBank/DDBJ databases">
        <authorList>
            <person name="Sun Q."/>
            <person name="Zhou Y."/>
        </authorList>
    </citation>
    <scope>NUCLEOTIDE SEQUENCE</scope>
    <source>
        <strain evidence="1">CGMCC 1.12214</strain>
    </source>
</reference>
<evidence type="ECO:0000313" key="2">
    <source>
        <dbReference type="Proteomes" id="UP000603912"/>
    </source>
</evidence>
<comment type="caution">
    <text evidence="1">The sequence shown here is derived from an EMBL/GenBank/DDBJ whole genome shotgun (WGS) entry which is preliminary data.</text>
</comment>
<organism evidence="1 2">
    <name type="scientific">Alsobacter metallidurans</name>
    <dbReference type="NCBI Taxonomy" id="340221"/>
    <lineage>
        <taxon>Bacteria</taxon>
        <taxon>Pseudomonadati</taxon>
        <taxon>Pseudomonadota</taxon>
        <taxon>Alphaproteobacteria</taxon>
        <taxon>Hyphomicrobiales</taxon>
        <taxon>Alsobacteraceae</taxon>
        <taxon>Alsobacter</taxon>
    </lineage>
</organism>
<protein>
    <submittedName>
        <fullName evidence="1">Uncharacterized protein</fullName>
    </submittedName>
</protein>